<keyword evidence="3 8" id="KW-0223">Dioxygenase</keyword>
<sequence length="300" mass="32975">MSLSTLEHQPAATASPQNFTITPSGKALGADISGLDLSQPLNPATVDALQAAWNQHLVLRFRGQQHLSVQDHIRFSSYFGPLDKRPIAAKALHVSTAALPQEIVVISNIKEGEQALGGLGDGEAVWHADMTYKPVPPKAALLLAREVPPSGGDTWFANLYEAYETLPAALRERIAHLQCVHDASRNSAGELRLGFVDNTDPRQTVGAVHPLVRLNPATGRKSLYLGRRRNAYVQGLELADSEALLDALWAHATQASLTWVQQWQQGDLVAWDNRVTLHRRDAFDPLSRRYMHRTQVSEGL</sequence>
<evidence type="ECO:0000256" key="2">
    <source>
        <dbReference type="ARBA" id="ARBA00022723"/>
    </source>
</evidence>
<dbReference type="GO" id="GO:0000908">
    <property type="term" value="F:taurine dioxygenase activity"/>
    <property type="evidence" value="ECO:0007669"/>
    <property type="project" value="TreeGrafter"/>
</dbReference>
<name>A0A373FQK5_COMTE</name>
<dbReference type="InterPro" id="IPR042098">
    <property type="entry name" value="TauD-like_sf"/>
</dbReference>
<evidence type="ECO:0000256" key="1">
    <source>
        <dbReference type="ARBA" id="ARBA00005896"/>
    </source>
</evidence>
<dbReference type="GO" id="GO:0005737">
    <property type="term" value="C:cytoplasm"/>
    <property type="evidence" value="ECO:0007669"/>
    <property type="project" value="TreeGrafter"/>
</dbReference>
<dbReference type="EMBL" id="QURR01000008">
    <property type="protein sequence ID" value="RGE45639.1"/>
    <property type="molecule type" value="Genomic_DNA"/>
</dbReference>
<dbReference type="GO" id="GO:0046872">
    <property type="term" value="F:metal ion binding"/>
    <property type="evidence" value="ECO:0007669"/>
    <property type="project" value="UniProtKB-KW"/>
</dbReference>
<keyword evidence="2" id="KW-0479">Metal-binding</keyword>
<keyword evidence="4" id="KW-0560">Oxidoreductase</keyword>
<accession>A0A373FQK5</accession>
<dbReference type="PANTHER" id="PTHR30468:SF1">
    <property type="entry name" value="ALPHA-KETOGLUTARATE-DEPENDENT SULFONATE DIOXYGENASE"/>
    <property type="match status" value="1"/>
</dbReference>
<dbReference type="InterPro" id="IPR003819">
    <property type="entry name" value="TauD/TfdA-like"/>
</dbReference>
<feature type="domain" description="TauD/TfdA-like" evidence="7">
    <location>
        <begin position="21"/>
        <end position="294"/>
    </location>
</feature>
<evidence type="ECO:0000313" key="9">
    <source>
        <dbReference type="Proteomes" id="UP000261948"/>
    </source>
</evidence>
<dbReference type="InterPro" id="IPR051323">
    <property type="entry name" value="AtsK-like"/>
</dbReference>
<dbReference type="Pfam" id="PF02668">
    <property type="entry name" value="TauD"/>
    <property type="match status" value="1"/>
</dbReference>
<evidence type="ECO:0000256" key="5">
    <source>
        <dbReference type="ARBA" id="ARBA00023004"/>
    </source>
</evidence>
<dbReference type="Proteomes" id="UP000261948">
    <property type="component" value="Unassembled WGS sequence"/>
</dbReference>
<dbReference type="PANTHER" id="PTHR30468">
    <property type="entry name" value="ALPHA-KETOGLUTARATE-DEPENDENT SULFONATE DIOXYGENASE"/>
    <property type="match status" value="1"/>
</dbReference>
<protein>
    <submittedName>
        <fullName evidence="8">TauD/TfdA family dioxygenase</fullName>
    </submittedName>
</protein>
<comment type="caution">
    <text evidence="8">The sequence shown here is derived from an EMBL/GenBank/DDBJ whole genome shotgun (WGS) entry which is preliminary data.</text>
</comment>
<evidence type="ECO:0000256" key="6">
    <source>
        <dbReference type="SAM" id="MobiDB-lite"/>
    </source>
</evidence>
<dbReference type="SUPFAM" id="SSF51197">
    <property type="entry name" value="Clavaminate synthase-like"/>
    <property type="match status" value="1"/>
</dbReference>
<dbReference type="AlphaFoldDB" id="A0A373FQK5"/>
<keyword evidence="5" id="KW-0408">Iron</keyword>
<dbReference type="Gene3D" id="3.60.130.10">
    <property type="entry name" value="Clavaminate synthase-like"/>
    <property type="match status" value="1"/>
</dbReference>
<keyword evidence="9" id="KW-1185">Reference proteome</keyword>
<organism evidence="8 9">
    <name type="scientific">Comamonas testosteroni</name>
    <name type="common">Pseudomonas testosteroni</name>
    <dbReference type="NCBI Taxonomy" id="285"/>
    <lineage>
        <taxon>Bacteria</taxon>
        <taxon>Pseudomonadati</taxon>
        <taxon>Pseudomonadota</taxon>
        <taxon>Betaproteobacteria</taxon>
        <taxon>Burkholderiales</taxon>
        <taxon>Comamonadaceae</taxon>
        <taxon>Comamonas</taxon>
    </lineage>
</organism>
<feature type="region of interest" description="Disordered" evidence="6">
    <location>
        <begin position="1"/>
        <end position="20"/>
    </location>
</feature>
<dbReference type="OrthoDB" id="581608at2"/>
<evidence type="ECO:0000259" key="7">
    <source>
        <dbReference type="Pfam" id="PF02668"/>
    </source>
</evidence>
<evidence type="ECO:0000313" key="8">
    <source>
        <dbReference type="EMBL" id="RGE45639.1"/>
    </source>
</evidence>
<dbReference type="GO" id="GO:0006790">
    <property type="term" value="P:sulfur compound metabolic process"/>
    <property type="evidence" value="ECO:0007669"/>
    <property type="project" value="TreeGrafter"/>
</dbReference>
<comment type="similarity">
    <text evidence="1">Belongs to the TfdA dioxygenase family.</text>
</comment>
<evidence type="ECO:0000256" key="4">
    <source>
        <dbReference type="ARBA" id="ARBA00023002"/>
    </source>
</evidence>
<reference evidence="8 9" key="1">
    <citation type="submission" date="2018-08" db="EMBL/GenBank/DDBJ databases">
        <title>Comamonas testosteroni strain SWCO2.</title>
        <authorList>
            <person name="Jiang N."/>
            <person name="Zhang X.Z."/>
        </authorList>
    </citation>
    <scope>NUCLEOTIDE SEQUENCE [LARGE SCALE GENOMIC DNA]</scope>
    <source>
        <strain evidence="8 9">SWCO2</strain>
    </source>
</reference>
<evidence type="ECO:0000256" key="3">
    <source>
        <dbReference type="ARBA" id="ARBA00022964"/>
    </source>
</evidence>
<proteinExistence type="inferred from homology"/>
<gene>
    <name evidence="8" type="ORF">DZC30_08685</name>
</gene>